<dbReference type="PANTHER" id="PTHR48228:SF6">
    <property type="entry name" value="L-CARNITINE COA-TRANSFERASE"/>
    <property type="match status" value="1"/>
</dbReference>
<dbReference type="AlphaFoldDB" id="A0A1G9V099"/>
<dbReference type="InterPro" id="IPR023606">
    <property type="entry name" value="CoA-Trfase_III_dom_1_sf"/>
</dbReference>
<evidence type="ECO:0000256" key="3">
    <source>
        <dbReference type="SAM" id="MobiDB-lite"/>
    </source>
</evidence>
<comment type="similarity">
    <text evidence="1">Belongs to the CoA-transferase III family.</text>
</comment>
<gene>
    <name evidence="4" type="ORF">SAMN05216259_10171</name>
</gene>
<evidence type="ECO:0000313" key="4">
    <source>
        <dbReference type="EMBL" id="SDM65558.1"/>
    </source>
</evidence>
<dbReference type="InterPro" id="IPR050509">
    <property type="entry name" value="CoA-transferase_III"/>
</dbReference>
<keyword evidence="2 4" id="KW-0808">Transferase</keyword>
<dbReference type="RefSeq" id="WP_093782188.1">
    <property type="nucleotide sequence ID" value="NZ_FNIE01000001.1"/>
</dbReference>
<dbReference type="Pfam" id="PF02515">
    <property type="entry name" value="CoA_transf_3"/>
    <property type="match status" value="2"/>
</dbReference>
<accession>A0A1G9V099</accession>
<reference evidence="4 5" key="1">
    <citation type="submission" date="2016-10" db="EMBL/GenBank/DDBJ databases">
        <authorList>
            <person name="de Groot N.N."/>
        </authorList>
    </citation>
    <scope>NUCLEOTIDE SEQUENCE [LARGE SCALE GENOMIC DNA]</scope>
    <source>
        <strain evidence="4 5">CGMCC 4.2022</strain>
    </source>
</reference>
<dbReference type="SUPFAM" id="SSF89796">
    <property type="entry name" value="CoA-transferase family III (CaiB/BaiF)"/>
    <property type="match status" value="2"/>
</dbReference>
<dbReference type="STRING" id="310781.SAMN05216259_10171"/>
<proteinExistence type="inferred from homology"/>
<dbReference type="Gene3D" id="3.30.1540.10">
    <property type="entry name" value="formyl-coa transferase, domain 3"/>
    <property type="match status" value="2"/>
</dbReference>
<dbReference type="OrthoDB" id="9797653at2"/>
<evidence type="ECO:0000256" key="2">
    <source>
        <dbReference type="ARBA" id="ARBA00022679"/>
    </source>
</evidence>
<dbReference type="PANTHER" id="PTHR48228">
    <property type="entry name" value="SUCCINYL-COA--D-CITRAMALATE COA-TRANSFERASE"/>
    <property type="match status" value="1"/>
</dbReference>
<feature type="region of interest" description="Disordered" evidence="3">
    <location>
        <begin position="353"/>
        <end position="374"/>
    </location>
</feature>
<dbReference type="GO" id="GO:0016740">
    <property type="term" value="F:transferase activity"/>
    <property type="evidence" value="ECO:0007669"/>
    <property type="project" value="UniProtKB-KW"/>
</dbReference>
<keyword evidence="5" id="KW-1185">Reference proteome</keyword>
<evidence type="ECO:0000313" key="5">
    <source>
        <dbReference type="Proteomes" id="UP000199341"/>
    </source>
</evidence>
<dbReference type="InterPro" id="IPR044855">
    <property type="entry name" value="CoA-Trfase_III_dom3_sf"/>
</dbReference>
<name>A0A1G9V099_9ACTN</name>
<sequence>MTAEPVAPAPPRPLRVLELTESVAGGVCGRLFAGLGHHVVRGATDPADPLRHRGPVNSDGLSLEFVAVHAGKRGLAAVDRDGRLLPQARDLLDGADVLVLDATPARSRALGIDPHQLAAAHPELVVVWITGFGSGSPYSDLPADSLLAESYGGLATMIGEAGRQPLALGGEQAAHCGAVTGFLGAMLALLRRDAGQGGDLVEVALCDVAAYMDWKSDVNWSMTGIAPGRAVRDEGDWRLVRAADGWVGYIFLPRHWPAVVELVGDPALRDPALASQDERSAHPERWWPVIERWTAQLPAQEVYTRAQKLGLPFGWVTRTSDLAASEQLAGRGFLNRQPAARAGRVPAVGGPLHGAGLGWDSGEPPAEGASTTAWPAREEPAAHPAAAGRLPLEGVVVLDFGTITAGAAVTRLLADHGATVLKVEWTERPDTFRTWKLTESQLCSGPPPTSPYFPSNNIGKLDVAIDLKTAEGQLLVRELARHSHVVVENFRVGVTRRLGIDASTLLAENPRLVCLSLSSQGQRGPESGNRSFGSTLDLLSGLASVTGYPERGPTWSSYEVNYPDQLVSLVGAAAVAYCLQQDVTGAELDLSQREAVSWTLSAQIADHVVNGRDAAVTGNRRPGAAPHDTFPAAGEDRWIAVACTTDGHRAALAHWLGRPDLAGRDAHWWDGPEAAALVAAATAALPRDEVAAALLAAGVPAVPVLTAADRAATARFTARGVTLGGDGPPVKGSPMMFARYAPAVRPVAPAIGEHTREVLTGLAGLAPGDVRRLEDAGAVHCARPAVPAGEPTDGRKARAGD</sequence>
<organism evidence="4 5">
    <name type="scientific">Actinacidiphila guanduensis</name>
    <dbReference type="NCBI Taxonomy" id="310781"/>
    <lineage>
        <taxon>Bacteria</taxon>
        <taxon>Bacillati</taxon>
        <taxon>Actinomycetota</taxon>
        <taxon>Actinomycetes</taxon>
        <taxon>Kitasatosporales</taxon>
        <taxon>Streptomycetaceae</taxon>
        <taxon>Actinacidiphila</taxon>
    </lineage>
</organism>
<dbReference type="EMBL" id="FNIE01000001">
    <property type="protein sequence ID" value="SDM65558.1"/>
    <property type="molecule type" value="Genomic_DNA"/>
</dbReference>
<dbReference type="Gene3D" id="3.40.50.10540">
    <property type="entry name" value="Crotonobetainyl-coa:carnitine coa-transferase, domain 1"/>
    <property type="match status" value="2"/>
</dbReference>
<protein>
    <submittedName>
        <fullName evidence="4">Crotonobetainyl-CoA:carnitine CoA-transferase CaiB</fullName>
    </submittedName>
</protein>
<dbReference type="Proteomes" id="UP000199341">
    <property type="component" value="Unassembled WGS sequence"/>
</dbReference>
<evidence type="ECO:0000256" key="1">
    <source>
        <dbReference type="ARBA" id="ARBA00008383"/>
    </source>
</evidence>
<dbReference type="InterPro" id="IPR003673">
    <property type="entry name" value="CoA-Trfase_fam_III"/>
</dbReference>